<dbReference type="SMART" id="SM00996">
    <property type="entry name" value="AdoHcyase"/>
    <property type="match status" value="1"/>
</dbReference>
<dbReference type="InterPro" id="IPR015424">
    <property type="entry name" value="PyrdxlP-dep_Trfase"/>
</dbReference>
<evidence type="ECO:0000256" key="11">
    <source>
        <dbReference type="ARBA" id="ARBA00023027"/>
    </source>
</evidence>
<evidence type="ECO:0000256" key="12">
    <source>
        <dbReference type="ARBA" id="ARBA00034527"/>
    </source>
</evidence>
<comment type="similarity">
    <text evidence="4">Belongs to the class-I pyridoxal-phosphate-dependent aminotransferase family.</text>
</comment>
<dbReference type="PANTHER" id="PTHR23420:SF0">
    <property type="entry name" value="ADENOSYLHOMOCYSTEINASE"/>
    <property type="match status" value="1"/>
</dbReference>
<dbReference type="SMART" id="SM00997">
    <property type="entry name" value="AdoHcyase_NAD"/>
    <property type="match status" value="1"/>
</dbReference>
<dbReference type="PROSITE" id="PS00738">
    <property type="entry name" value="ADOHCYASE_1"/>
    <property type="match status" value="1"/>
</dbReference>
<dbReference type="InterPro" id="IPR004838">
    <property type="entry name" value="NHTrfase_class1_PyrdxlP-BS"/>
</dbReference>
<dbReference type="Pfam" id="PF05221">
    <property type="entry name" value="AdoHcyase"/>
    <property type="match status" value="1"/>
</dbReference>
<dbReference type="FunFam" id="3.40.640.10:FF:000066">
    <property type="entry name" value="Aspartate aminotransferase"/>
    <property type="match status" value="1"/>
</dbReference>
<dbReference type="PANTHER" id="PTHR23420">
    <property type="entry name" value="ADENOSYLHOMOCYSTEINASE"/>
    <property type="match status" value="1"/>
</dbReference>
<accession>A0A4D9CME1</accession>
<dbReference type="CDD" id="cd00401">
    <property type="entry name" value="SAHH"/>
    <property type="match status" value="1"/>
</dbReference>
<evidence type="ECO:0000256" key="3">
    <source>
        <dbReference type="ARBA" id="ARBA00007122"/>
    </source>
</evidence>
<dbReference type="SUPFAM" id="SSF52283">
    <property type="entry name" value="Formate/glycerate dehydrogenase catalytic domain-like"/>
    <property type="match status" value="2"/>
</dbReference>
<keyword evidence="11 13" id="KW-0520">NAD</keyword>
<evidence type="ECO:0000256" key="10">
    <source>
        <dbReference type="ARBA" id="ARBA00022898"/>
    </source>
</evidence>
<dbReference type="GO" id="GO:0005829">
    <property type="term" value="C:cytosol"/>
    <property type="evidence" value="ECO:0007669"/>
    <property type="project" value="TreeGrafter"/>
</dbReference>
<dbReference type="InterPro" id="IPR020082">
    <property type="entry name" value="S-Ado-L-homoCys_hydrolase_CS"/>
</dbReference>
<dbReference type="NCBIfam" id="NF004005">
    <property type="entry name" value="PRK05476.2-3"/>
    <property type="match status" value="1"/>
</dbReference>
<comment type="cofactor">
    <cofactor evidence="1">
        <name>pyridoxal 5'-phosphate</name>
        <dbReference type="ChEBI" id="CHEBI:597326"/>
    </cofactor>
</comment>
<dbReference type="OrthoDB" id="10007170at2759"/>
<evidence type="ECO:0000256" key="1">
    <source>
        <dbReference type="ARBA" id="ARBA00001933"/>
    </source>
</evidence>
<comment type="similarity">
    <text evidence="3 14">Belongs to the adenosylhomocysteinase family.</text>
</comment>
<dbReference type="PROSITE" id="PS00105">
    <property type="entry name" value="AA_TRANSFER_CLASS_1"/>
    <property type="match status" value="1"/>
</dbReference>
<dbReference type="GO" id="GO:0006730">
    <property type="term" value="P:one-carbon metabolic process"/>
    <property type="evidence" value="ECO:0007669"/>
    <property type="project" value="UniProtKB-KW"/>
</dbReference>
<dbReference type="GO" id="GO:0006520">
    <property type="term" value="P:amino acid metabolic process"/>
    <property type="evidence" value="ECO:0007669"/>
    <property type="project" value="InterPro"/>
</dbReference>
<dbReference type="InterPro" id="IPR042172">
    <property type="entry name" value="Adenosylhomocyst_ase-like_sf"/>
</dbReference>
<evidence type="ECO:0000256" key="2">
    <source>
        <dbReference type="ARBA" id="ARBA00005195"/>
    </source>
</evidence>
<dbReference type="GO" id="GO:0004013">
    <property type="term" value="F:adenosylhomocysteinase activity"/>
    <property type="evidence" value="ECO:0007669"/>
    <property type="project" value="UniProtKB-EC"/>
</dbReference>
<evidence type="ECO:0000256" key="8">
    <source>
        <dbReference type="ARBA" id="ARBA00022679"/>
    </source>
</evidence>
<dbReference type="SUPFAM" id="SSF53383">
    <property type="entry name" value="PLP-dependent transferases"/>
    <property type="match status" value="1"/>
</dbReference>
<dbReference type="GO" id="GO:0030170">
    <property type="term" value="F:pyridoxal phosphate binding"/>
    <property type="evidence" value="ECO:0007669"/>
    <property type="project" value="InterPro"/>
</dbReference>
<organism evidence="16 17">
    <name type="scientific">Nannochloropsis salina CCMP1776</name>
    <dbReference type="NCBI Taxonomy" id="1027361"/>
    <lineage>
        <taxon>Eukaryota</taxon>
        <taxon>Sar</taxon>
        <taxon>Stramenopiles</taxon>
        <taxon>Ochrophyta</taxon>
        <taxon>Eustigmatophyceae</taxon>
        <taxon>Eustigmatales</taxon>
        <taxon>Monodopsidaceae</taxon>
        <taxon>Microchloropsis</taxon>
        <taxon>Microchloropsis salina</taxon>
    </lineage>
</organism>
<comment type="subunit">
    <text evidence="5">Homodimer.</text>
</comment>
<evidence type="ECO:0000256" key="13">
    <source>
        <dbReference type="RuleBase" id="RU000548"/>
    </source>
</evidence>
<keyword evidence="9 13" id="KW-0378">Hydrolase</keyword>
<dbReference type="SUPFAM" id="SSF51735">
    <property type="entry name" value="NAD(P)-binding Rossmann-fold domains"/>
    <property type="match status" value="1"/>
</dbReference>
<comment type="cofactor">
    <cofactor evidence="13">
        <name>NAD(+)</name>
        <dbReference type="ChEBI" id="CHEBI:57540"/>
    </cofactor>
    <text evidence="13">Binds 1 NAD(+) per subunit.</text>
</comment>
<dbReference type="Pfam" id="PF00670">
    <property type="entry name" value="AdoHcyase_NAD"/>
    <property type="match status" value="1"/>
</dbReference>
<evidence type="ECO:0000256" key="4">
    <source>
        <dbReference type="ARBA" id="ARBA00007441"/>
    </source>
</evidence>
<dbReference type="InterPro" id="IPR036291">
    <property type="entry name" value="NAD(P)-bd_dom_sf"/>
</dbReference>
<dbReference type="Gene3D" id="3.40.50.720">
    <property type="entry name" value="NAD(P)-binding Rossmann-like Domain"/>
    <property type="match status" value="1"/>
</dbReference>
<keyword evidence="6 13" id="KW-0554">One-carbon metabolism</keyword>
<dbReference type="Gene3D" id="3.40.640.10">
    <property type="entry name" value="Type I PLP-dependent aspartate aminotransferase-like (Major domain)"/>
    <property type="match status" value="1"/>
</dbReference>
<dbReference type="AlphaFoldDB" id="A0A4D9CME1"/>
<dbReference type="EC" id="3.13.2.1" evidence="12 13"/>
<evidence type="ECO:0000256" key="14">
    <source>
        <dbReference type="RuleBase" id="RU004166"/>
    </source>
</evidence>
<gene>
    <name evidence="16" type="ORF">NSK_008423</name>
</gene>
<dbReference type="InterPro" id="IPR000796">
    <property type="entry name" value="Asp_trans"/>
</dbReference>
<dbReference type="GO" id="GO:0004069">
    <property type="term" value="F:L-aspartate:2-oxoglutarate aminotransferase activity"/>
    <property type="evidence" value="ECO:0007669"/>
    <property type="project" value="UniProtKB-EC"/>
</dbReference>
<dbReference type="PROSITE" id="PS00739">
    <property type="entry name" value="ADOHCYASE_2"/>
    <property type="match status" value="1"/>
</dbReference>
<keyword evidence="8" id="KW-0808">Transferase</keyword>
<dbReference type="InterPro" id="IPR000043">
    <property type="entry name" value="Adenosylhomocysteinase-like"/>
</dbReference>
<evidence type="ECO:0000256" key="5">
    <source>
        <dbReference type="ARBA" id="ARBA00011738"/>
    </source>
</evidence>
<reference evidence="16 17" key="1">
    <citation type="submission" date="2019-01" db="EMBL/GenBank/DDBJ databases">
        <title>Nuclear Genome Assembly of the Microalgal Biofuel strain Nannochloropsis salina CCMP1776.</title>
        <authorList>
            <person name="Hovde B."/>
        </authorList>
    </citation>
    <scope>NUCLEOTIDE SEQUENCE [LARGE SCALE GENOMIC DNA]</scope>
    <source>
        <strain evidence="16 17">CCMP1776</strain>
    </source>
</reference>
<evidence type="ECO:0000259" key="15">
    <source>
        <dbReference type="SMART" id="SM00997"/>
    </source>
</evidence>
<protein>
    <recommendedName>
        <fullName evidence="12 13">Adenosylhomocysteinase</fullName>
        <ecNumber evidence="12 13">3.13.2.1</ecNumber>
    </recommendedName>
</protein>
<comment type="catalytic activity">
    <reaction evidence="13">
        <text>S-adenosyl-L-homocysteine + H2O = L-homocysteine + adenosine</text>
        <dbReference type="Rhea" id="RHEA:21708"/>
        <dbReference type="ChEBI" id="CHEBI:15377"/>
        <dbReference type="ChEBI" id="CHEBI:16335"/>
        <dbReference type="ChEBI" id="CHEBI:57856"/>
        <dbReference type="ChEBI" id="CHEBI:58199"/>
        <dbReference type="EC" id="3.13.2.1"/>
    </reaction>
</comment>
<evidence type="ECO:0000256" key="9">
    <source>
        <dbReference type="ARBA" id="ARBA00022801"/>
    </source>
</evidence>
<sequence>MDKIFQFHTVLTMNLPYVICPNSAFFKLDRGVAAAKIGMGGRFKKVPLLPADTIIDLNRQIRNDSNPHKVDLGVGAYRDSSGKPYVLDVVKAAEARVVADTSYNHEYVPIEGWTPFRLASQKILFGPGHPVMAAGCVATVQALSGTGALRVGFEFLRRIIPDPVVYLPSHTWGNHLKVLQESGFEDVRKYRYYDAARLSLDSEGMCADLSAAPPGAIVLLHTSGHNPVGFDPSVSDWERLAELCKEKDLLPFFDNAYQGYTSGSLEEDAFSVRFFAAQGLELLCACSFAKNMGLYGERIGALHAVVSSPLEVQSLISQFQAIIRPMYSSPPSHYARVAGLILSDPALFDAWQVELQRMAGRIQRMRELFLEALTRHACPGEWGHMARQRDISLADFGRKEIQLAEVEMPGLMACREEYGADALKGARIAGSLHMTIQTAVLIETLKAMGGDIRWCSCNIFSTQDHAAAAVARDESAAVFAWKGESLEEYWECTMNAITWPTDDGKGDGPDLIVDDGGDMTLLVHEGYKAEELYAKDGTLPDPTSTDNAEFKIVLALIARELPKTPQKWHKVAARMYGVSEETTTGVHRLYLMEKNKTLLFPAINVNDSVTKSKFDNLYGCKHSLPDGIMRATDVMLAGKRVVICGFGDVGKGCAQAMKAAGSIVYVTEVDPICALQASMEGFRVVRLSSVIAEIDIVITTTGNKGIIMAEDMAKMKNNAIVGNIGHFDNEIDMDGVMKVAKRENIKPQVDRFVFPDGHGVIVLAEGRLLNLGCATGHPSFVMSASFTNQTLAQLELWKERTSGKYARGKVYVLPKVLDEKVARLHLASLGVELTDLSSEQAEYIGVSVSGPFKPEAYRY</sequence>
<comment type="pathway">
    <text evidence="2 13">Amino-acid biosynthesis; L-homocysteine biosynthesis; L-homocysteine from S-adenosyl-L-homocysteine: step 1/1.</text>
</comment>
<dbReference type="Gene3D" id="3.40.50.1480">
    <property type="entry name" value="Adenosylhomocysteinase-like"/>
    <property type="match status" value="1"/>
</dbReference>
<dbReference type="GO" id="GO:0033353">
    <property type="term" value="P:S-adenosylmethionine cycle"/>
    <property type="evidence" value="ECO:0007669"/>
    <property type="project" value="TreeGrafter"/>
</dbReference>
<evidence type="ECO:0000256" key="6">
    <source>
        <dbReference type="ARBA" id="ARBA00022563"/>
    </source>
</evidence>
<dbReference type="NCBIfam" id="TIGR00936">
    <property type="entry name" value="ahcY"/>
    <property type="match status" value="1"/>
</dbReference>
<evidence type="ECO:0000256" key="7">
    <source>
        <dbReference type="ARBA" id="ARBA00022576"/>
    </source>
</evidence>
<dbReference type="InterPro" id="IPR015421">
    <property type="entry name" value="PyrdxlP-dep_Trfase_major"/>
</dbReference>
<feature type="domain" description="S-adenosyl-L-homocysteine hydrolase NAD binding" evidence="15">
    <location>
        <begin position="616"/>
        <end position="776"/>
    </location>
</feature>
<comment type="caution">
    <text evidence="16">The sequence shown here is derived from an EMBL/GenBank/DDBJ whole genome shotgun (WGS) entry which is preliminary data.</text>
</comment>
<dbReference type="InterPro" id="IPR015422">
    <property type="entry name" value="PyrdxlP-dep_Trfase_small"/>
</dbReference>
<name>A0A4D9CME1_9STRA</name>
<dbReference type="PRINTS" id="PR00799">
    <property type="entry name" value="TRANSAMINASE"/>
</dbReference>
<dbReference type="EMBL" id="SDOX01000175">
    <property type="protein sequence ID" value="TFJ80280.1"/>
    <property type="molecule type" value="Genomic_DNA"/>
</dbReference>
<dbReference type="HAMAP" id="MF_00563">
    <property type="entry name" value="AdoHcyase"/>
    <property type="match status" value="1"/>
</dbReference>
<evidence type="ECO:0000313" key="17">
    <source>
        <dbReference type="Proteomes" id="UP000355283"/>
    </source>
</evidence>
<dbReference type="UniPathway" id="UPA00314">
    <property type="reaction ID" value="UER00076"/>
</dbReference>
<dbReference type="FunFam" id="3.40.50.720:FF:000004">
    <property type="entry name" value="Adenosylhomocysteinase"/>
    <property type="match status" value="1"/>
</dbReference>
<dbReference type="Proteomes" id="UP000355283">
    <property type="component" value="Unassembled WGS sequence"/>
</dbReference>
<keyword evidence="7" id="KW-0032">Aminotransferase</keyword>
<proteinExistence type="inferred from homology"/>
<dbReference type="Gene3D" id="3.90.1150.10">
    <property type="entry name" value="Aspartate Aminotransferase, domain 1"/>
    <property type="match status" value="1"/>
</dbReference>
<keyword evidence="17" id="KW-1185">Reference proteome</keyword>
<dbReference type="InterPro" id="IPR015878">
    <property type="entry name" value="Ado_hCys_hydrolase_NAD-bd"/>
</dbReference>
<dbReference type="CDD" id="cd00609">
    <property type="entry name" value="AAT_like"/>
    <property type="match status" value="1"/>
</dbReference>
<evidence type="ECO:0000313" key="16">
    <source>
        <dbReference type="EMBL" id="TFJ80280.1"/>
    </source>
</evidence>
<keyword evidence="10" id="KW-0663">Pyridoxal phosphate</keyword>